<dbReference type="EMBL" id="BSFN01000014">
    <property type="protein sequence ID" value="GLK90870.1"/>
    <property type="molecule type" value="Genomic_DNA"/>
</dbReference>
<accession>A0A9W6K7D1</accession>
<organism evidence="1 2">
    <name type="scientific">Pseudomonas turukhanskensis</name>
    <dbReference type="NCBI Taxonomy" id="1806536"/>
    <lineage>
        <taxon>Bacteria</taxon>
        <taxon>Pseudomonadati</taxon>
        <taxon>Pseudomonadota</taxon>
        <taxon>Gammaproteobacteria</taxon>
        <taxon>Pseudomonadales</taxon>
        <taxon>Pseudomonadaceae</taxon>
        <taxon>Pseudomonas</taxon>
    </lineage>
</organism>
<reference evidence="1" key="1">
    <citation type="journal article" date="2014" name="Int. J. Syst. Evol. Microbiol.">
        <title>Complete genome sequence of Corynebacterium casei LMG S-19264T (=DSM 44701T), isolated from a smear-ripened cheese.</title>
        <authorList>
            <consortium name="US DOE Joint Genome Institute (JGI-PGF)"/>
            <person name="Walter F."/>
            <person name="Albersmeier A."/>
            <person name="Kalinowski J."/>
            <person name="Ruckert C."/>
        </authorList>
    </citation>
    <scope>NUCLEOTIDE SEQUENCE</scope>
    <source>
        <strain evidence="1">VKM B-2935</strain>
    </source>
</reference>
<sequence>MLAYEALGEHCVNALHTQRFGLHPLAEVGQSMQIEADRALSVALDK</sequence>
<gene>
    <name evidence="1" type="ORF">GCM10017655_39340</name>
</gene>
<evidence type="ECO:0000313" key="1">
    <source>
        <dbReference type="EMBL" id="GLK90870.1"/>
    </source>
</evidence>
<comment type="caution">
    <text evidence="1">The sequence shown here is derived from an EMBL/GenBank/DDBJ whole genome shotgun (WGS) entry which is preliminary data.</text>
</comment>
<keyword evidence="2" id="KW-1185">Reference proteome</keyword>
<proteinExistence type="predicted"/>
<protein>
    <submittedName>
        <fullName evidence="1">Uncharacterized protein</fullName>
    </submittedName>
</protein>
<dbReference type="AlphaFoldDB" id="A0A9W6K7D1"/>
<dbReference type="RefSeq" id="WP_271197052.1">
    <property type="nucleotide sequence ID" value="NZ_BSFN01000014.1"/>
</dbReference>
<name>A0A9W6K7D1_9PSED</name>
<evidence type="ECO:0000313" key="2">
    <source>
        <dbReference type="Proteomes" id="UP001143328"/>
    </source>
</evidence>
<dbReference type="Proteomes" id="UP001143328">
    <property type="component" value="Unassembled WGS sequence"/>
</dbReference>
<reference evidence="1" key="2">
    <citation type="submission" date="2023-01" db="EMBL/GenBank/DDBJ databases">
        <authorList>
            <person name="Sun Q."/>
            <person name="Evtushenko L."/>
        </authorList>
    </citation>
    <scope>NUCLEOTIDE SEQUENCE</scope>
    <source>
        <strain evidence="1">VKM B-2935</strain>
    </source>
</reference>